<evidence type="ECO:0000313" key="9">
    <source>
        <dbReference type="Proteomes" id="UP000801492"/>
    </source>
</evidence>
<dbReference type="InterPro" id="IPR008037">
    <property type="entry name" value="Pacifastin_dom"/>
</dbReference>
<evidence type="ECO:0000256" key="2">
    <source>
        <dbReference type="ARBA" id="ARBA00022525"/>
    </source>
</evidence>
<keyword evidence="5" id="KW-1015">Disulfide bond</keyword>
<dbReference type="AlphaFoldDB" id="A0A8K0CVU2"/>
<dbReference type="GO" id="GO:0004867">
    <property type="term" value="F:serine-type endopeptidase inhibitor activity"/>
    <property type="evidence" value="ECO:0007669"/>
    <property type="project" value="UniProtKB-KW"/>
</dbReference>
<evidence type="ECO:0000256" key="3">
    <source>
        <dbReference type="ARBA" id="ARBA00022690"/>
    </source>
</evidence>
<keyword evidence="2" id="KW-0964">Secreted</keyword>
<keyword evidence="9" id="KW-1185">Reference proteome</keyword>
<comment type="caution">
    <text evidence="8">The sequence shown here is derived from an EMBL/GenBank/DDBJ whole genome shotgun (WGS) entry which is preliminary data.</text>
</comment>
<evidence type="ECO:0000256" key="1">
    <source>
        <dbReference type="ARBA" id="ARBA00004613"/>
    </source>
</evidence>
<evidence type="ECO:0000256" key="6">
    <source>
        <dbReference type="ARBA" id="ARBA00029459"/>
    </source>
</evidence>
<dbReference type="EMBL" id="VTPC01006842">
    <property type="protein sequence ID" value="KAF2894605.1"/>
    <property type="molecule type" value="Genomic_DNA"/>
</dbReference>
<dbReference type="SUPFAM" id="SSF57283">
    <property type="entry name" value="PMP inhibitors"/>
    <property type="match status" value="1"/>
</dbReference>
<dbReference type="InterPro" id="IPR036201">
    <property type="entry name" value="Pacifastin_dom_sf"/>
</dbReference>
<dbReference type="GO" id="GO:0005576">
    <property type="term" value="C:extracellular region"/>
    <property type="evidence" value="ECO:0007669"/>
    <property type="project" value="UniProtKB-SubCell"/>
</dbReference>
<keyword evidence="4" id="KW-0722">Serine protease inhibitor</keyword>
<feature type="domain" description="Pacifastin" evidence="7">
    <location>
        <begin position="25"/>
        <end position="57"/>
    </location>
</feature>
<sequence length="133" mass="15033">MNINKFTVIALTCGLLEIDCHRIYCVPGQDYHVQCNRCWCVEGRAFVCSNMKCNRIPNKFWKAAKLNISHAAIVHSALRSSLLMQAVKQSAKTIGPYVIEQVTESLADAFLNTISWMGDKVKDFGRWLYGFLG</sequence>
<protein>
    <recommendedName>
        <fullName evidence="7">Pacifastin domain-containing protein</fullName>
    </recommendedName>
</protein>
<gene>
    <name evidence="8" type="ORF">ILUMI_11571</name>
</gene>
<name>A0A8K0CVU2_IGNLU</name>
<accession>A0A8K0CVU2</accession>
<dbReference type="Proteomes" id="UP000801492">
    <property type="component" value="Unassembled WGS sequence"/>
</dbReference>
<comment type="similarity">
    <text evidence="6">Belongs to the protease inhibitor I19 family.</text>
</comment>
<reference evidence="8" key="1">
    <citation type="submission" date="2019-08" db="EMBL/GenBank/DDBJ databases">
        <title>The genome of the North American firefly Photinus pyralis.</title>
        <authorList>
            <consortium name="Photinus pyralis genome working group"/>
            <person name="Fallon T.R."/>
            <person name="Sander Lower S.E."/>
            <person name="Weng J.-K."/>
        </authorList>
    </citation>
    <scope>NUCLEOTIDE SEQUENCE</scope>
    <source>
        <strain evidence="8">TRF0915ILg1</strain>
        <tissue evidence="8">Whole body</tissue>
    </source>
</reference>
<evidence type="ECO:0000259" key="7">
    <source>
        <dbReference type="Pfam" id="PF05375"/>
    </source>
</evidence>
<evidence type="ECO:0000256" key="5">
    <source>
        <dbReference type="ARBA" id="ARBA00023157"/>
    </source>
</evidence>
<dbReference type="Pfam" id="PF05375">
    <property type="entry name" value="Pacifastin_I"/>
    <property type="match status" value="1"/>
</dbReference>
<keyword evidence="3" id="KW-0646">Protease inhibitor</keyword>
<proteinExistence type="inferred from homology"/>
<evidence type="ECO:0000313" key="8">
    <source>
        <dbReference type="EMBL" id="KAF2894605.1"/>
    </source>
</evidence>
<evidence type="ECO:0000256" key="4">
    <source>
        <dbReference type="ARBA" id="ARBA00022900"/>
    </source>
</evidence>
<comment type="subcellular location">
    <subcellularLocation>
        <location evidence="1">Secreted</location>
    </subcellularLocation>
</comment>
<organism evidence="8 9">
    <name type="scientific">Ignelater luminosus</name>
    <name type="common">Cucubano</name>
    <name type="synonym">Pyrophorus luminosus</name>
    <dbReference type="NCBI Taxonomy" id="2038154"/>
    <lineage>
        <taxon>Eukaryota</taxon>
        <taxon>Metazoa</taxon>
        <taxon>Ecdysozoa</taxon>
        <taxon>Arthropoda</taxon>
        <taxon>Hexapoda</taxon>
        <taxon>Insecta</taxon>
        <taxon>Pterygota</taxon>
        <taxon>Neoptera</taxon>
        <taxon>Endopterygota</taxon>
        <taxon>Coleoptera</taxon>
        <taxon>Polyphaga</taxon>
        <taxon>Elateriformia</taxon>
        <taxon>Elateroidea</taxon>
        <taxon>Elateridae</taxon>
        <taxon>Agrypninae</taxon>
        <taxon>Pyrophorini</taxon>
        <taxon>Ignelater</taxon>
    </lineage>
</organism>